<dbReference type="Gene3D" id="1.10.287.130">
    <property type="match status" value="1"/>
</dbReference>
<dbReference type="Gene3D" id="3.30.450.270">
    <property type="match status" value="1"/>
</dbReference>
<evidence type="ECO:0000256" key="7">
    <source>
        <dbReference type="ARBA" id="ARBA00022777"/>
    </source>
</evidence>
<dbReference type="Pfam" id="PF02518">
    <property type="entry name" value="HATPase_c"/>
    <property type="match status" value="1"/>
</dbReference>
<dbReference type="SUPFAM" id="SSF55785">
    <property type="entry name" value="PYP-like sensor domain (PAS domain)"/>
    <property type="match status" value="1"/>
</dbReference>
<dbReference type="GO" id="GO:0007234">
    <property type="term" value="P:osmosensory signaling via phosphorelay pathway"/>
    <property type="evidence" value="ECO:0007669"/>
    <property type="project" value="TreeGrafter"/>
</dbReference>
<dbReference type="GO" id="GO:0000155">
    <property type="term" value="F:phosphorelay sensor kinase activity"/>
    <property type="evidence" value="ECO:0007669"/>
    <property type="project" value="InterPro"/>
</dbReference>
<dbReference type="GO" id="GO:0006355">
    <property type="term" value="P:regulation of DNA-templated transcription"/>
    <property type="evidence" value="ECO:0007669"/>
    <property type="project" value="InterPro"/>
</dbReference>
<dbReference type="SUPFAM" id="SSF55874">
    <property type="entry name" value="ATPase domain of HSP90 chaperone/DNA topoisomerase II/histidine kinase"/>
    <property type="match status" value="1"/>
</dbReference>
<dbReference type="CDD" id="cd00082">
    <property type="entry name" value="HisKA"/>
    <property type="match status" value="1"/>
</dbReference>
<dbReference type="Pfam" id="PF00512">
    <property type="entry name" value="HisKA"/>
    <property type="match status" value="1"/>
</dbReference>
<dbReference type="InterPro" id="IPR003594">
    <property type="entry name" value="HATPase_dom"/>
</dbReference>
<comment type="similarity">
    <text evidence="2">In the N-terminal section; belongs to the phytochrome family.</text>
</comment>
<dbReference type="AlphaFoldDB" id="A0A4S4NE43"/>
<dbReference type="EC" id="2.7.13.3" evidence="3"/>
<evidence type="ECO:0000256" key="9">
    <source>
        <dbReference type="ARBA" id="ARBA00023170"/>
    </source>
</evidence>
<dbReference type="Gene3D" id="3.30.565.10">
    <property type="entry name" value="Histidine kinase-like ATPase, C-terminal domain"/>
    <property type="match status" value="1"/>
</dbReference>
<evidence type="ECO:0000256" key="1">
    <source>
        <dbReference type="ARBA" id="ARBA00000085"/>
    </source>
</evidence>
<dbReference type="Pfam" id="PF01590">
    <property type="entry name" value="GAF"/>
    <property type="match status" value="1"/>
</dbReference>
<dbReference type="InterPro" id="IPR036097">
    <property type="entry name" value="HisK_dim/P_sf"/>
</dbReference>
<dbReference type="OrthoDB" id="9766459at2"/>
<dbReference type="SMART" id="SM00387">
    <property type="entry name" value="HATPase_c"/>
    <property type="match status" value="1"/>
</dbReference>
<evidence type="ECO:0000256" key="3">
    <source>
        <dbReference type="ARBA" id="ARBA00012438"/>
    </source>
</evidence>
<evidence type="ECO:0000259" key="10">
    <source>
        <dbReference type="PROSITE" id="PS50046"/>
    </source>
</evidence>
<comment type="catalytic activity">
    <reaction evidence="1">
        <text>ATP + protein L-histidine = ADP + protein N-phospho-L-histidine.</text>
        <dbReference type="EC" id="2.7.13.3"/>
    </reaction>
</comment>
<evidence type="ECO:0000256" key="6">
    <source>
        <dbReference type="ARBA" id="ARBA00022679"/>
    </source>
</evidence>
<dbReference type="Pfam" id="PF08446">
    <property type="entry name" value="PAS_2"/>
    <property type="match status" value="1"/>
</dbReference>
<dbReference type="GO" id="GO:0000156">
    <property type="term" value="F:phosphorelay response regulator activity"/>
    <property type="evidence" value="ECO:0007669"/>
    <property type="project" value="TreeGrafter"/>
</dbReference>
<dbReference type="InterPro" id="IPR013515">
    <property type="entry name" value="Phytochrome_cen-reg"/>
</dbReference>
<evidence type="ECO:0000313" key="12">
    <source>
        <dbReference type="EMBL" id="THH36351.1"/>
    </source>
</evidence>
<feature type="domain" description="Histidine kinase" evidence="11">
    <location>
        <begin position="546"/>
        <end position="765"/>
    </location>
</feature>
<dbReference type="PANTHER" id="PTHR42878">
    <property type="entry name" value="TWO-COMPONENT HISTIDINE KINASE"/>
    <property type="match status" value="1"/>
</dbReference>
<keyword evidence="9" id="KW-0675">Receptor</keyword>
<dbReference type="RefSeq" id="WP_136460330.1">
    <property type="nucleotide sequence ID" value="NZ_SRSF01000010.1"/>
</dbReference>
<keyword evidence="13" id="KW-1185">Reference proteome</keyword>
<dbReference type="PROSITE" id="PS50109">
    <property type="entry name" value="HIS_KIN"/>
    <property type="match status" value="1"/>
</dbReference>
<evidence type="ECO:0000256" key="8">
    <source>
        <dbReference type="ARBA" id="ARBA00022991"/>
    </source>
</evidence>
<dbReference type="PANTHER" id="PTHR42878:SF15">
    <property type="entry name" value="BACTERIOPHYTOCHROME"/>
    <property type="match status" value="1"/>
</dbReference>
<dbReference type="Gene3D" id="3.30.450.20">
    <property type="entry name" value="PAS domain"/>
    <property type="match status" value="1"/>
</dbReference>
<dbReference type="Gene3D" id="3.30.450.40">
    <property type="match status" value="1"/>
</dbReference>
<dbReference type="PRINTS" id="PR01033">
    <property type="entry name" value="PHYTOCHROME"/>
</dbReference>
<organism evidence="12 13">
    <name type="scientific">Neolewinella litorea</name>
    <dbReference type="NCBI Taxonomy" id="2562452"/>
    <lineage>
        <taxon>Bacteria</taxon>
        <taxon>Pseudomonadati</taxon>
        <taxon>Bacteroidota</taxon>
        <taxon>Saprospiria</taxon>
        <taxon>Saprospirales</taxon>
        <taxon>Lewinellaceae</taxon>
        <taxon>Neolewinella</taxon>
    </lineage>
</organism>
<evidence type="ECO:0000256" key="4">
    <source>
        <dbReference type="ARBA" id="ARBA00022543"/>
    </source>
</evidence>
<dbReference type="SMART" id="SM00065">
    <property type="entry name" value="GAF"/>
    <property type="match status" value="1"/>
</dbReference>
<dbReference type="Pfam" id="PF00360">
    <property type="entry name" value="PHY"/>
    <property type="match status" value="1"/>
</dbReference>
<dbReference type="InterPro" id="IPR036890">
    <property type="entry name" value="HATPase_C_sf"/>
</dbReference>
<dbReference type="GO" id="GO:0030295">
    <property type="term" value="F:protein kinase activator activity"/>
    <property type="evidence" value="ECO:0007669"/>
    <property type="project" value="TreeGrafter"/>
</dbReference>
<dbReference type="InterPro" id="IPR005467">
    <property type="entry name" value="His_kinase_dom"/>
</dbReference>
<sequence length="768" mass="86986">MHAHEDLVAQQLRNLYPFKVNLENCDEEPIRYIQSIQAHACLVAVELDTLTVRFASENTMQHMGKSWKSILDRPIQEVFSFEVTAQIPVGLNREDGFETLNPIQAFFTIGSERVLKNVIINRSDDYLLIEVEAASQFLHASRYQQLLSRAITKIQRLREYDNLFTETAAVLRQVTGYDRVMIYKFDEEYNGEVIAEARREGLEPFEGLRYPHTDIPKQARELYLKNRVRLISDTSTPSSPLRRSDNVGDHYLDLTAAGSRGVSPVHVEYLGYLNVNNSLSVAIVQEGKLWGLFAMHHYSPRFVDVSIRNMLLFVGQIFSGHLSLQMANRYRQESLNRNLARLAIGEMITKTRDIFEGLTAGTHNVLNMFQGTSGAAIQFDGRYQQFRSAPPQEKINDLIALVRENNGPENNLIFHHDRAGKTYPDLQQYSDSAAGIMIIFLNAEFTDWVAWFRPGISHTITWAGKPEKEMVDSGDGVRRLGPRKSFQRYVETVDGCSAPWTKEEIDLALSLRITIINSLMQRYSEVKQVNDQLRKALEDLETFSYTVSHDLRAPLRAINGYTEILAEDYGQHLDDDARLIIQKIHSGVEQMNNFITDILELSRVGSGGMQLDEVAPAPLAAEVISELQGVYPNAERVAVNIQRNLPVVRADKRLMRQLYLNLISNAFKYLEPDASGKLALSIGARPASEGEPTTYYVTNTGPAIPEEYTRTIFEMFSRLSSQTKAEGTGVGLAIVDRIVQRHNGKVWVTNDHLGVTFNFFLSPENTAR</sequence>
<dbReference type="InterPro" id="IPR003018">
    <property type="entry name" value="GAF"/>
</dbReference>
<dbReference type="GO" id="GO:0009584">
    <property type="term" value="P:detection of visible light"/>
    <property type="evidence" value="ECO:0007669"/>
    <property type="project" value="InterPro"/>
</dbReference>
<gene>
    <name evidence="12" type="ORF">E4021_15705</name>
</gene>
<reference evidence="12 13" key="1">
    <citation type="submission" date="2019-04" db="EMBL/GenBank/DDBJ databases">
        <title>Lewinella litorea sp. nov., isolated from a marine sand.</title>
        <authorList>
            <person name="Yoon J.-H."/>
        </authorList>
    </citation>
    <scope>NUCLEOTIDE SEQUENCE [LARGE SCALE GENOMIC DNA]</scope>
    <source>
        <strain evidence="12 13">HSMS-39</strain>
    </source>
</reference>
<dbReference type="PROSITE" id="PS50046">
    <property type="entry name" value="PHYTOCHROME_2"/>
    <property type="match status" value="1"/>
</dbReference>
<keyword evidence="5" id="KW-0716">Sensory transduction</keyword>
<proteinExistence type="inferred from homology"/>
<dbReference type="InterPro" id="IPR013654">
    <property type="entry name" value="PAS_2"/>
</dbReference>
<dbReference type="InterPro" id="IPR035965">
    <property type="entry name" value="PAS-like_dom_sf"/>
</dbReference>
<dbReference type="InterPro" id="IPR001294">
    <property type="entry name" value="Phytochrome"/>
</dbReference>
<dbReference type="Proteomes" id="UP000308528">
    <property type="component" value="Unassembled WGS sequence"/>
</dbReference>
<dbReference type="SUPFAM" id="SSF47384">
    <property type="entry name" value="Homodimeric domain of signal transducing histidine kinase"/>
    <property type="match status" value="1"/>
</dbReference>
<keyword evidence="8" id="KW-0157">Chromophore</keyword>
<dbReference type="InterPro" id="IPR029016">
    <property type="entry name" value="GAF-like_dom_sf"/>
</dbReference>
<keyword evidence="7" id="KW-0418">Kinase</keyword>
<dbReference type="SUPFAM" id="SSF55781">
    <property type="entry name" value="GAF domain-like"/>
    <property type="match status" value="2"/>
</dbReference>
<comment type="caution">
    <text evidence="12">The sequence shown here is derived from an EMBL/GenBank/DDBJ whole genome shotgun (WGS) entry which is preliminary data.</text>
</comment>
<dbReference type="SMART" id="SM00388">
    <property type="entry name" value="HisKA"/>
    <property type="match status" value="1"/>
</dbReference>
<dbReference type="EMBL" id="SRSF01000010">
    <property type="protein sequence ID" value="THH36351.1"/>
    <property type="molecule type" value="Genomic_DNA"/>
</dbReference>
<dbReference type="InterPro" id="IPR016132">
    <property type="entry name" value="Phyto_chromo_attachment"/>
</dbReference>
<keyword evidence="4" id="KW-0600">Photoreceptor protein</keyword>
<evidence type="ECO:0000313" key="13">
    <source>
        <dbReference type="Proteomes" id="UP000308528"/>
    </source>
</evidence>
<dbReference type="InterPro" id="IPR003661">
    <property type="entry name" value="HisK_dim/P_dom"/>
</dbReference>
<dbReference type="GO" id="GO:0009881">
    <property type="term" value="F:photoreceptor activity"/>
    <property type="evidence" value="ECO:0007669"/>
    <property type="project" value="UniProtKB-KW"/>
</dbReference>
<dbReference type="InterPro" id="IPR043150">
    <property type="entry name" value="Phytochrome_PHY_sf"/>
</dbReference>
<feature type="domain" description="Phytochrome chromophore attachment site" evidence="10">
    <location>
        <begin position="159"/>
        <end position="316"/>
    </location>
</feature>
<dbReference type="InterPro" id="IPR050351">
    <property type="entry name" value="BphY/WalK/GraS-like"/>
</dbReference>
<name>A0A4S4NE43_9BACT</name>
<evidence type="ECO:0000256" key="2">
    <source>
        <dbReference type="ARBA" id="ARBA00006402"/>
    </source>
</evidence>
<evidence type="ECO:0000256" key="5">
    <source>
        <dbReference type="ARBA" id="ARBA00022606"/>
    </source>
</evidence>
<evidence type="ECO:0000259" key="11">
    <source>
        <dbReference type="PROSITE" id="PS50109"/>
    </source>
</evidence>
<accession>A0A4S4NE43</accession>
<protein>
    <recommendedName>
        <fullName evidence="3">histidine kinase</fullName>
        <ecNumber evidence="3">2.7.13.3</ecNumber>
    </recommendedName>
</protein>
<keyword evidence="6" id="KW-0808">Transferase</keyword>